<evidence type="ECO:0000259" key="1">
    <source>
        <dbReference type="Pfam" id="PF00534"/>
    </source>
</evidence>
<dbReference type="InterPro" id="IPR001296">
    <property type="entry name" value="Glyco_trans_1"/>
</dbReference>
<sequence>MSKKKKVIFFVNYYAGGAEKMTLNIASFLDDTTYEKIFYIVGKDLGLISKFIPKTSTIKFIKVKSYKDFLIFKIFKVIKNEKPDFVFSSLMPINWRVCMVGAFFYRVKIIIRINNYLYTQSLIQKIRLFLAYRFAKTIIVQTDEMNNEHITTLKLNKNKVVTLANPINKKAIDKKIAVSNCSPFPESTINYVFVGRIDPVKGIDVLLQSFSKILSTQLNAHLYILGDTEGIFEPYYLELLELAQRLKIQSKVFFMGFQDNPYKFMKYADCLVLPSKNEGLPNVILEALYLGTPVAATASIPVISRIINNGVEGFVVPVDDYDALADAMLSSVKLGRVVCEYTSATKQDFRNLF</sequence>
<dbReference type="Gene3D" id="3.40.50.2000">
    <property type="entry name" value="Glycogen Phosphorylase B"/>
    <property type="match status" value="2"/>
</dbReference>
<proteinExistence type="predicted"/>
<dbReference type="GO" id="GO:0016757">
    <property type="term" value="F:glycosyltransferase activity"/>
    <property type="evidence" value="ECO:0007669"/>
    <property type="project" value="InterPro"/>
</dbReference>
<dbReference type="EMBL" id="JAKHSK010000001">
    <property type="protein sequence ID" value="MCL6216758.1"/>
    <property type="molecule type" value="Genomic_DNA"/>
</dbReference>
<dbReference type="Pfam" id="PF00534">
    <property type="entry name" value="Glycos_transf_1"/>
    <property type="match status" value="1"/>
</dbReference>
<dbReference type="PANTHER" id="PTHR12526">
    <property type="entry name" value="GLYCOSYLTRANSFERASE"/>
    <property type="match status" value="1"/>
</dbReference>
<protein>
    <submittedName>
        <fullName evidence="2">Glycosyltransferase</fullName>
    </submittedName>
</protein>
<dbReference type="Proteomes" id="UP001139521">
    <property type="component" value="Unassembled WGS sequence"/>
</dbReference>
<dbReference type="AlphaFoldDB" id="A0A9X1ZSA6"/>
<name>A0A9X1ZSA6_9FLAO</name>
<dbReference type="PANTHER" id="PTHR12526:SF630">
    <property type="entry name" value="GLYCOSYLTRANSFERASE"/>
    <property type="match status" value="1"/>
</dbReference>
<dbReference type="RefSeq" id="WP_249599752.1">
    <property type="nucleotide sequence ID" value="NZ_JAKHSK010000001.1"/>
</dbReference>
<reference evidence="2" key="1">
    <citation type="submission" date="2022-01" db="EMBL/GenBank/DDBJ databases">
        <title>Genome sequencing of Zunongwangia sp. M21534 genome.</title>
        <authorList>
            <person name="Chen Y."/>
            <person name="Dong C."/>
            <person name="Shao Z."/>
        </authorList>
    </citation>
    <scope>NUCLEOTIDE SEQUENCE</scope>
    <source>
        <strain evidence="2">MCCC M21534</strain>
    </source>
</reference>
<dbReference type="CDD" id="cd03811">
    <property type="entry name" value="GT4_GT28_WabH-like"/>
    <property type="match status" value="1"/>
</dbReference>
<feature type="domain" description="Glycosyl transferase family 1" evidence="1">
    <location>
        <begin position="184"/>
        <end position="331"/>
    </location>
</feature>
<dbReference type="SUPFAM" id="SSF53756">
    <property type="entry name" value="UDP-Glycosyltransferase/glycogen phosphorylase"/>
    <property type="match status" value="1"/>
</dbReference>
<evidence type="ECO:0000313" key="2">
    <source>
        <dbReference type="EMBL" id="MCL6216758.1"/>
    </source>
</evidence>
<gene>
    <name evidence="2" type="ORF">L1967_00485</name>
</gene>
<keyword evidence="3" id="KW-1185">Reference proteome</keyword>
<accession>A0A9X1ZSA6</accession>
<comment type="caution">
    <text evidence="2">The sequence shown here is derived from an EMBL/GenBank/DDBJ whole genome shotgun (WGS) entry which is preliminary data.</text>
</comment>
<organism evidence="2 3">
    <name type="scientific">Zunongwangia pacifica</name>
    <dbReference type="NCBI Taxonomy" id="2911062"/>
    <lineage>
        <taxon>Bacteria</taxon>
        <taxon>Pseudomonadati</taxon>
        <taxon>Bacteroidota</taxon>
        <taxon>Flavobacteriia</taxon>
        <taxon>Flavobacteriales</taxon>
        <taxon>Flavobacteriaceae</taxon>
        <taxon>Zunongwangia</taxon>
    </lineage>
</organism>
<evidence type="ECO:0000313" key="3">
    <source>
        <dbReference type="Proteomes" id="UP001139521"/>
    </source>
</evidence>